<dbReference type="GeneID" id="75687026"/>
<keyword evidence="2" id="KW-1185">Reference proteome</keyword>
<proteinExistence type="predicted"/>
<protein>
    <submittedName>
        <fullName evidence="1">Uncharacterized protein</fullName>
    </submittedName>
</protein>
<evidence type="ECO:0000313" key="2">
    <source>
        <dbReference type="Proteomes" id="UP000827408"/>
    </source>
</evidence>
<reference evidence="1 2" key="1">
    <citation type="submission" date="2021-04" db="EMBL/GenBank/DDBJ databases">
        <authorList>
            <person name="Shkoporov A.N."/>
            <person name="Stockdale S.R."/>
            <person name="Guerin E."/>
            <person name="Ross R.P."/>
            <person name="Hill C."/>
        </authorList>
    </citation>
    <scope>NUCLEOTIDE SEQUENCE [LARGE SCALE GENOMIC DNA]</scope>
    <source>
        <strain evidence="2">cr61_1</strain>
    </source>
</reference>
<sequence>MKPIKQPSKAPSKFLVFADKLGPLVYQGLKQRGYTKRSSYDNVMSLLAFESTYGTSPLAIRAHNYGGYGYNGKDYHYYKSDADFVNAYLNDMAGKYKKALNADTTLAYAKELKRIGYFQAPLDLYTNNLIGMKSVRAAAAKHFGLSILLAPKMLLKPVQPILEPIQPSNAYVPLQVAEQIELNALEPFKLAILPPVGSGPEPEIYVPQELSSPFIFLHSIELPPIELTMGAVLNDLPMINLQGYKGGKDSNYYSYMDKLAQRMSREWRMSEDQALTLMLNDNTYNYKALYNYDRNNAIKSLTDPSGTHFSDVGKTMYHPSFSNESIYSGKVSDYNPLGLVGGLWVGDNKYIPSDDLLNRYFNYNKTRSYMNNNGDRGVKIVMPKRIK</sequence>
<dbReference type="KEGG" id="vg:75687026"/>
<evidence type="ECO:0000313" key="1">
    <source>
        <dbReference type="EMBL" id="QWM90555.1"/>
    </source>
</evidence>
<gene>
    <name evidence="1" type="primary">gp_67483</name>
</gene>
<accession>A0AAE7RXK3</accession>
<dbReference type="RefSeq" id="YP_010509495.1">
    <property type="nucleotide sequence ID" value="NC_067209.1"/>
</dbReference>
<dbReference type="EMBL" id="MZ130491">
    <property type="protein sequence ID" value="QWM90555.1"/>
    <property type="molecule type" value="Genomic_DNA"/>
</dbReference>
<name>A0AAE7RXK3_9CAUD</name>
<dbReference type="Proteomes" id="UP000827408">
    <property type="component" value="Segment"/>
</dbReference>
<organism evidence="1 2">
    <name type="scientific">uncultured phage cr61_1</name>
    <dbReference type="NCBI Taxonomy" id="2986417"/>
    <lineage>
        <taxon>Viruses</taxon>
        <taxon>Duplodnaviria</taxon>
        <taxon>Heunggongvirae</taxon>
        <taxon>Uroviricota</taxon>
        <taxon>Caudoviricetes</taxon>
        <taxon>Crassvirales</taxon>
        <taxon>Suoliviridae</taxon>
        <taxon>Oafivirinae</taxon>
        <taxon>Bohxovirus</taxon>
        <taxon>Bohxovirus oralis</taxon>
    </lineage>
</organism>